<keyword evidence="3 5" id="KW-0268">Exocytosis</keyword>
<dbReference type="EMBL" id="NCKU01000145">
    <property type="protein sequence ID" value="RWS16933.1"/>
    <property type="molecule type" value="Genomic_DNA"/>
</dbReference>
<name>A0A443RNU2_9ACAR</name>
<evidence type="ECO:0000313" key="10">
    <source>
        <dbReference type="Proteomes" id="UP000285301"/>
    </source>
</evidence>
<organism evidence="9 10">
    <name type="scientific">Dinothrombium tinctorium</name>
    <dbReference type="NCBI Taxonomy" id="1965070"/>
    <lineage>
        <taxon>Eukaryota</taxon>
        <taxon>Metazoa</taxon>
        <taxon>Ecdysozoa</taxon>
        <taxon>Arthropoda</taxon>
        <taxon>Chelicerata</taxon>
        <taxon>Arachnida</taxon>
        <taxon>Acari</taxon>
        <taxon>Acariformes</taxon>
        <taxon>Trombidiformes</taxon>
        <taxon>Prostigmata</taxon>
        <taxon>Anystina</taxon>
        <taxon>Parasitengona</taxon>
        <taxon>Trombidioidea</taxon>
        <taxon>Trombidiidae</taxon>
        <taxon>Dinothrombium</taxon>
    </lineage>
</organism>
<feature type="compositionally biased region" description="Acidic residues" evidence="6">
    <location>
        <begin position="285"/>
        <end position="298"/>
    </location>
</feature>
<dbReference type="Proteomes" id="UP000285301">
    <property type="component" value="Unassembled WGS sequence"/>
</dbReference>
<dbReference type="Gene3D" id="1.10.357.30">
    <property type="entry name" value="Exocyst complex subunit Sec15 C-terminal domain, N-terminal subdomain"/>
    <property type="match status" value="1"/>
</dbReference>
<evidence type="ECO:0000313" key="9">
    <source>
        <dbReference type="EMBL" id="RWS16933.1"/>
    </source>
</evidence>
<dbReference type="GO" id="GO:0006886">
    <property type="term" value="P:intracellular protein transport"/>
    <property type="evidence" value="ECO:0007669"/>
    <property type="project" value="InterPro"/>
</dbReference>
<evidence type="ECO:0000256" key="3">
    <source>
        <dbReference type="ARBA" id="ARBA00022483"/>
    </source>
</evidence>
<sequence>MQRKSEGSVEKTLLNSGSNDYDHLLVELESTDSSSVGLVLRAIYDGDEYEKFMERLDARIKGHDKDIERMCNAHYQGFVDCIHELLQVRPQAERLKKEIIDINHDLQKSSENVQRKAEELIKFRRILCNTETAIEHLSACLPVLEMYGKLVTQMNDKKYYPALKTLELLEHTYLPRVSKYRFAQAMCTKIPMMRDRIKEASMSDLKDFLENIRKMSSKIGEIAMKNAAHQQNIEDGLSTAISSVDSSNSNSPAHSYKKYSNINGNPKQVKKRKAPMPPNPFTGEIEAEPPDVESELDATASEEELSATDLVDFSPVYRCLHIFGCLGAREQFEVYYRQQRQQQAKLALQPPINMHENIEGYKNYFCGIVGFFVIEDNILSTAQGLVTKQYLDEVWENALQSIVASLRTHTSYCTDEGLMLKIKRLVMLFSYTLQGYGYNVNALFKLLLEIRDQYNEILMKQWVSVFRTIFDADNYHPIQVNNASEYNQILAELPFFEDEVVSIGNNEFPKKFPFSSFVPKVYKEVKRFICACLQFSLDLNSSQTEIEDMVRKSTNILLTRTLSGCLSSLIKKPNLGLLQLIQITINTNYLEVASVHLEEFISQTINSPSMSTPVSTPQADATASHLALLQGKSMFKDARADAESQIYLQLNQKIDEFLELASYDWMLSEPSGMSSSYISDLIAFLKSTFQAFTNLPLKVAQTACHSACKHIASSLMNFLMDEEVKCISLGALQQFNLDLIQCELFANSEPVPGFEEGALQMCFTELRQLMDLFTIWDWSTYLSDYGKQDSKYLRVNPTIALNLLEKVKEADKKKNLFTSLKKNERDKKKLIDMVIKQLKQLVIINNAS</sequence>
<comment type="function">
    <text evidence="5">Component of the exocyst complex involved in the docking of exocytic vesicles with fusion sites on the plasma membrane.</text>
</comment>
<keyword evidence="2 5" id="KW-0813">Transport</keyword>
<evidence type="ECO:0000256" key="6">
    <source>
        <dbReference type="SAM" id="MobiDB-lite"/>
    </source>
</evidence>
<dbReference type="Pfam" id="PF04091">
    <property type="entry name" value="Sec15_C"/>
    <property type="match status" value="1"/>
</dbReference>
<evidence type="ECO:0000256" key="2">
    <source>
        <dbReference type="ARBA" id="ARBA00022448"/>
    </source>
</evidence>
<dbReference type="GO" id="GO:0006893">
    <property type="term" value="P:Golgi to plasma membrane transport"/>
    <property type="evidence" value="ECO:0007669"/>
    <property type="project" value="TreeGrafter"/>
</dbReference>
<feature type="domain" description="Exocyst complex subunit EXOC6/Sec15 C-terminal" evidence="7">
    <location>
        <begin position="443"/>
        <end position="806"/>
    </location>
</feature>
<dbReference type="GO" id="GO:0000145">
    <property type="term" value="C:exocyst"/>
    <property type="evidence" value="ECO:0007669"/>
    <property type="project" value="UniProtKB-UniRule"/>
</dbReference>
<feature type="region of interest" description="Disordered" evidence="6">
    <location>
        <begin position="241"/>
        <end position="298"/>
    </location>
</feature>
<feature type="compositionally biased region" description="Low complexity" evidence="6">
    <location>
        <begin position="241"/>
        <end position="254"/>
    </location>
</feature>
<evidence type="ECO:0000259" key="7">
    <source>
        <dbReference type="Pfam" id="PF04091"/>
    </source>
</evidence>
<dbReference type="Pfam" id="PF20651">
    <property type="entry name" value="EXOC6_Sec15_N"/>
    <property type="match status" value="1"/>
</dbReference>
<gene>
    <name evidence="9" type="ORF">B4U79_01756</name>
</gene>
<accession>A0A443RNU2</accession>
<dbReference type="GO" id="GO:0016020">
    <property type="term" value="C:membrane"/>
    <property type="evidence" value="ECO:0007669"/>
    <property type="project" value="TreeGrafter"/>
</dbReference>
<dbReference type="OrthoDB" id="10267033at2759"/>
<dbReference type="InterPro" id="IPR007225">
    <property type="entry name" value="EXOC6/Sec15"/>
</dbReference>
<evidence type="ECO:0000256" key="5">
    <source>
        <dbReference type="PIRNR" id="PIRNR025007"/>
    </source>
</evidence>
<keyword evidence="4" id="KW-0175">Coiled coil</keyword>
<dbReference type="GO" id="GO:0090522">
    <property type="term" value="P:vesicle tethering involved in exocytosis"/>
    <property type="evidence" value="ECO:0007669"/>
    <property type="project" value="UniProtKB-UniRule"/>
</dbReference>
<comment type="similarity">
    <text evidence="1 5">Belongs to the SEC15 family.</text>
</comment>
<proteinExistence type="inferred from homology"/>
<dbReference type="FunFam" id="1.20.58.670:FF:000001">
    <property type="entry name" value="Exocyst complex component"/>
    <property type="match status" value="1"/>
</dbReference>
<dbReference type="InterPro" id="IPR042044">
    <property type="entry name" value="EXOC6PINT-1/Sec15/Tip20_C_dom2"/>
</dbReference>
<reference evidence="9 10" key="1">
    <citation type="journal article" date="2018" name="Gigascience">
        <title>Genomes of trombidid mites reveal novel predicted allergens and laterally-transferred genes associated with secondary metabolism.</title>
        <authorList>
            <person name="Dong X."/>
            <person name="Chaisiri K."/>
            <person name="Xia D."/>
            <person name="Armstrong S.D."/>
            <person name="Fang Y."/>
            <person name="Donnelly M.J."/>
            <person name="Kadowaki T."/>
            <person name="McGarry J.W."/>
            <person name="Darby A.C."/>
            <person name="Makepeace B.L."/>
        </authorList>
    </citation>
    <scope>NUCLEOTIDE SEQUENCE [LARGE SCALE GENOMIC DNA]</scope>
    <source>
        <strain evidence="9">UoL-WK</strain>
    </source>
</reference>
<keyword evidence="10" id="KW-1185">Reference proteome</keyword>
<dbReference type="Gene3D" id="1.20.58.670">
    <property type="entry name" value="Dsl1p vesicle tethering complex, Tip20p subunit, domain D"/>
    <property type="match status" value="1"/>
</dbReference>
<evidence type="ECO:0000256" key="1">
    <source>
        <dbReference type="ARBA" id="ARBA00007944"/>
    </source>
</evidence>
<feature type="domain" description="Exocyst complex component EXOC6/Sec15 N-terminal" evidence="8">
    <location>
        <begin position="55"/>
        <end position="224"/>
    </location>
</feature>
<dbReference type="InterPro" id="IPR042045">
    <property type="entry name" value="EXOC6/Sec15_C_dom1"/>
</dbReference>
<dbReference type="STRING" id="1965070.A0A443RNU2"/>
<evidence type="ECO:0000259" key="8">
    <source>
        <dbReference type="Pfam" id="PF20651"/>
    </source>
</evidence>
<dbReference type="PANTHER" id="PTHR12702:SF0">
    <property type="entry name" value="EXOCYST COMPLEX COMPONENT 6"/>
    <property type="match status" value="1"/>
</dbReference>
<comment type="caution">
    <text evidence="9">The sequence shown here is derived from an EMBL/GenBank/DDBJ whole genome shotgun (WGS) entry which is preliminary data.</text>
</comment>
<dbReference type="PIRSF" id="PIRSF025007">
    <property type="entry name" value="Sec15"/>
    <property type="match status" value="1"/>
</dbReference>
<dbReference type="InterPro" id="IPR048359">
    <property type="entry name" value="EXOC6_Sec15_N"/>
</dbReference>
<dbReference type="AlphaFoldDB" id="A0A443RNU2"/>
<evidence type="ECO:0000256" key="4">
    <source>
        <dbReference type="ARBA" id="ARBA00023054"/>
    </source>
</evidence>
<dbReference type="InterPro" id="IPR046361">
    <property type="entry name" value="EXOC6/Sec15_C"/>
</dbReference>
<dbReference type="PANTHER" id="PTHR12702">
    <property type="entry name" value="SEC15"/>
    <property type="match status" value="1"/>
</dbReference>
<protein>
    <recommendedName>
        <fullName evidence="5">Exocyst complex component</fullName>
    </recommendedName>
</protein>